<sequence>MAPRVFPLVRAPTEPLDASTLDWKLRRQLIERSDTAHGSRPRPLVDNRRADGIIVRHARNLAPVHEPSEADDESEMDNIEEGWENSLKQYLQDSWFPAFKIGPLPKQNFVWPHYPELLVAPGTRKLHTISRIMPYRIHGAACEYLERQKDKQLEETKYSGDLTLPFIDFVKCDKKDLIMQDVNCVTDITKLLTAFAFRTIANCLHILHDTPEGEDGDTFRRFLQFRHSSKMCPVKNNIFDVVFLPSPHSGHTSMITLVIPPWALNNMDFISFIDTGAVTPGSLDGIPTAKPASVSAVMWALLWDMCSKQKCQYFAVTTYEFWAFGNFSSNMQTAYISDLFRAPVHPHDAQVQQDMLPSPTISETLLFWMAACVGAGGIMWTPCDEAIIS</sequence>
<keyword evidence="2" id="KW-1185">Reference proteome</keyword>
<dbReference type="AlphaFoldDB" id="A0A9P7A2V6"/>
<protein>
    <submittedName>
        <fullName evidence="1">Uncharacterized protein</fullName>
    </submittedName>
</protein>
<accession>A0A9P7A2V6</accession>
<dbReference type="Proteomes" id="UP000714275">
    <property type="component" value="Unassembled WGS sequence"/>
</dbReference>
<gene>
    <name evidence="1" type="ORF">EV702DRAFT_650604</name>
</gene>
<proteinExistence type="predicted"/>
<dbReference type="EMBL" id="JABBWD010000006">
    <property type="protein sequence ID" value="KAG1781236.1"/>
    <property type="molecule type" value="Genomic_DNA"/>
</dbReference>
<comment type="caution">
    <text evidence="1">The sequence shown here is derived from an EMBL/GenBank/DDBJ whole genome shotgun (WGS) entry which is preliminary data.</text>
</comment>
<evidence type="ECO:0000313" key="1">
    <source>
        <dbReference type="EMBL" id="KAG1781236.1"/>
    </source>
</evidence>
<dbReference type="OrthoDB" id="2997350at2759"/>
<reference evidence="1" key="1">
    <citation type="journal article" date="2020" name="New Phytol.">
        <title>Comparative genomics reveals dynamic genome evolution in host specialist ectomycorrhizal fungi.</title>
        <authorList>
            <person name="Lofgren L.A."/>
            <person name="Nguyen N.H."/>
            <person name="Vilgalys R."/>
            <person name="Ruytinx J."/>
            <person name="Liao H.L."/>
            <person name="Branco S."/>
            <person name="Kuo A."/>
            <person name="LaButti K."/>
            <person name="Lipzen A."/>
            <person name="Andreopoulos W."/>
            <person name="Pangilinan J."/>
            <person name="Riley R."/>
            <person name="Hundley H."/>
            <person name="Na H."/>
            <person name="Barry K."/>
            <person name="Grigoriev I.V."/>
            <person name="Stajich J.E."/>
            <person name="Kennedy P.G."/>
        </authorList>
    </citation>
    <scope>NUCLEOTIDE SEQUENCE</scope>
    <source>
        <strain evidence="1">DOB743</strain>
    </source>
</reference>
<name>A0A9P7A2V6_9AGAM</name>
<evidence type="ECO:0000313" key="2">
    <source>
        <dbReference type="Proteomes" id="UP000714275"/>
    </source>
</evidence>
<organism evidence="1 2">
    <name type="scientific">Suillus placidus</name>
    <dbReference type="NCBI Taxonomy" id="48579"/>
    <lineage>
        <taxon>Eukaryota</taxon>
        <taxon>Fungi</taxon>
        <taxon>Dikarya</taxon>
        <taxon>Basidiomycota</taxon>
        <taxon>Agaricomycotina</taxon>
        <taxon>Agaricomycetes</taxon>
        <taxon>Agaricomycetidae</taxon>
        <taxon>Boletales</taxon>
        <taxon>Suillineae</taxon>
        <taxon>Suillaceae</taxon>
        <taxon>Suillus</taxon>
    </lineage>
</organism>